<evidence type="ECO:0000256" key="1">
    <source>
        <dbReference type="SAM" id="Phobius"/>
    </source>
</evidence>
<evidence type="ECO:0000313" key="3">
    <source>
        <dbReference type="Proteomes" id="UP000054270"/>
    </source>
</evidence>
<protein>
    <recommendedName>
        <fullName evidence="4">G protein-coupled receptor</fullName>
    </recommendedName>
</protein>
<dbReference type="EMBL" id="KN817547">
    <property type="protein sequence ID" value="KJA22769.1"/>
    <property type="molecule type" value="Genomic_DNA"/>
</dbReference>
<gene>
    <name evidence="2" type="ORF">HYPSUDRAFT_638112</name>
</gene>
<name>A0A0D2NVD7_HYPSF</name>
<feature type="transmembrane region" description="Helical" evidence="1">
    <location>
        <begin position="267"/>
        <end position="285"/>
    </location>
</feature>
<feature type="transmembrane region" description="Helical" evidence="1">
    <location>
        <begin position="98"/>
        <end position="120"/>
    </location>
</feature>
<organism evidence="2 3">
    <name type="scientific">Hypholoma sublateritium (strain FD-334 SS-4)</name>
    <dbReference type="NCBI Taxonomy" id="945553"/>
    <lineage>
        <taxon>Eukaryota</taxon>
        <taxon>Fungi</taxon>
        <taxon>Dikarya</taxon>
        <taxon>Basidiomycota</taxon>
        <taxon>Agaricomycotina</taxon>
        <taxon>Agaricomycetes</taxon>
        <taxon>Agaricomycetidae</taxon>
        <taxon>Agaricales</taxon>
        <taxon>Agaricineae</taxon>
        <taxon>Strophariaceae</taxon>
        <taxon>Hypholoma</taxon>
    </lineage>
</organism>
<keyword evidence="1" id="KW-0812">Transmembrane</keyword>
<feature type="transmembrane region" description="Helical" evidence="1">
    <location>
        <begin position="68"/>
        <end position="91"/>
    </location>
</feature>
<sequence>MSFPNVTGSLPNQLTPPLGPLESEGAYRLEITVANYAAVASLAILVRDILDNIVSDYRFLKEGLNVPLFAYFTSRVGVMGYLLGSVIFSSVPIGHCTLFDNIALSCSSVAFSCTALLFFLRLRAVYNQNPVVVATFFALWLVFPVVSILLPLVLPASRRVFAFAVEGTNTCASALSDASPVFYLQATELAYDTLVFIAISRRLCRIAYVKPSGPQESLKIWIFGKYLPAFTKSLYLDGQVYYLTTLLGGTVVFVLILVPGIPIFLQLAWLSPNVALVNIMACRVYRRTRMGMIRESEISTSAIGRAIPLAVTHPILFNNNSTSTSSTS</sequence>
<evidence type="ECO:0000313" key="2">
    <source>
        <dbReference type="EMBL" id="KJA22769.1"/>
    </source>
</evidence>
<dbReference type="OMA" id="SMERVIP"/>
<accession>A0A0D2NVD7</accession>
<dbReference type="AlphaFoldDB" id="A0A0D2NVD7"/>
<evidence type="ECO:0008006" key="4">
    <source>
        <dbReference type="Google" id="ProtNLM"/>
    </source>
</evidence>
<proteinExistence type="predicted"/>
<reference evidence="3" key="1">
    <citation type="submission" date="2014-04" db="EMBL/GenBank/DDBJ databases">
        <title>Evolutionary Origins and Diversification of the Mycorrhizal Mutualists.</title>
        <authorList>
            <consortium name="DOE Joint Genome Institute"/>
            <consortium name="Mycorrhizal Genomics Consortium"/>
            <person name="Kohler A."/>
            <person name="Kuo A."/>
            <person name="Nagy L.G."/>
            <person name="Floudas D."/>
            <person name="Copeland A."/>
            <person name="Barry K.W."/>
            <person name="Cichocki N."/>
            <person name="Veneault-Fourrey C."/>
            <person name="LaButti K."/>
            <person name="Lindquist E.A."/>
            <person name="Lipzen A."/>
            <person name="Lundell T."/>
            <person name="Morin E."/>
            <person name="Murat C."/>
            <person name="Riley R."/>
            <person name="Ohm R."/>
            <person name="Sun H."/>
            <person name="Tunlid A."/>
            <person name="Henrissat B."/>
            <person name="Grigoriev I.V."/>
            <person name="Hibbett D.S."/>
            <person name="Martin F."/>
        </authorList>
    </citation>
    <scope>NUCLEOTIDE SEQUENCE [LARGE SCALE GENOMIC DNA]</scope>
    <source>
        <strain evidence="3">FD-334 SS-4</strain>
    </source>
</reference>
<keyword evidence="1" id="KW-0472">Membrane</keyword>
<feature type="transmembrane region" description="Helical" evidence="1">
    <location>
        <begin position="240"/>
        <end position="261"/>
    </location>
</feature>
<keyword evidence="1" id="KW-1133">Transmembrane helix</keyword>
<dbReference type="Proteomes" id="UP000054270">
    <property type="component" value="Unassembled WGS sequence"/>
</dbReference>
<feature type="transmembrane region" description="Helical" evidence="1">
    <location>
        <begin position="132"/>
        <end position="154"/>
    </location>
</feature>
<dbReference type="OrthoDB" id="3038990at2759"/>
<keyword evidence="3" id="KW-1185">Reference proteome</keyword>